<dbReference type="PANTHER" id="PTHR34475">
    <property type="match status" value="1"/>
</dbReference>
<dbReference type="EMBL" id="MAXA01000254">
    <property type="protein sequence ID" value="OHV21405.1"/>
    <property type="molecule type" value="Genomic_DNA"/>
</dbReference>
<evidence type="ECO:0000313" key="5">
    <source>
        <dbReference type="Proteomes" id="UP000179769"/>
    </source>
</evidence>
<evidence type="ECO:0000313" key="4">
    <source>
        <dbReference type="EMBL" id="OHV21405.1"/>
    </source>
</evidence>
<keyword evidence="4" id="KW-0808">Transferase</keyword>
<gene>
    <name evidence="4" type="ORF">BBK14_26705</name>
</gene>
<feature type="domain" description="Cytoskeleton protein RodZ-like C-terminal" evidence="3">
    <location>
        <begin position="244"/>
        <end position="308"/>
    </location>
</feature>
<keyword evidence="5" id="KW-1185">Reference proteome</keyword>
<dbReference type="Gene3D" id="1.10.260.40">
    <property type="entry name" value="lambda repressor-like DNA-binding domains"/>
    <property type="match status" value="1"/>
</dbReference>
<keyword evidence="2" id="KW-0472">Membrane</keyword>
<accession>A0A1S1PKK5</accession>
<dbReference type="CDD" id="cd00093">
    <property type="entry name" value="HTH_XRE"/>
    <property type="match status" value="1"/>
</dbReference>
<keyword evidence="2" id="KW-1133">Transmembrane helix</keyword>
<dbReference type="AlphaFoldDB" id="A0A1S1PKK5"/>
<dbReference type="SUPFAM" id="SSF47413">
    <property type="entry name" value="lambda repressor-like DNA-binding domains"/>
    <property type="match status" value="1"/>
</dbReference>
<dbReference type="OrthoDB" id="5243487at2"/>
<feature type="region of interest" description="Disordered" evidence="1">
    <location>
        <begin position="1"/>
        <end position="65"/>
    </location>
</feature>
<dbReference type="InterPro" id="IPR050400">
    <property type="entry name" value="Bact_Cytoskel_RodZ"/>
</dbReference>
<comment type="caution">
    <text evidence="4">The sequence shown here is derived from an EMBL/GenBank/DDBJ whole genome shotgun (WGS) entry which is preliminary data.</text>
</comment>
<keyword evidence="2" id="KW-0812">Transmembrane</keyword>
<evidence type="ECO:0000259" key="3">
    <source>
        <dbReference type="Pfam" id="PF13464"/>
    </source>
</evidence>
<proteinExistence type="predicted"/>
<sequence length="342" mass="33804">MQSADEPATPGSSSPGSAGTAPSSPGSEVLEPVTAKPAAPGPAVQIPAPQQPVPPDKSAPGGAAQESLGSVIAAARRAAGLTIDDVSDRTRIRASLIERIEQDDFSGCGGSVYARGHLRSIATTLGLEPGPLLAVYDAGHEHVPSPVVVASPEFDPLHGGAGRNRGLGGFRWAPAMIISLVVVCALALVALLLPSGGGDSDDSATPRPSAPPSAPAATAPPGPAPAPTTPPPPGVNVRVEARDAQSWLEVRDDSDKVLFAQLLQRGDSREVSSEGALEIKMGNAGAVDLSCNGTSLDRAGGPGEVVTIRLALAATGGGCTVDGPGTGGLAAGGLAMTAPPTG</sequence>
<dbReference type="GO" id="GO:0016740">
    <property type="term" value="F:transferase activity"/>
    <property type="evidence" value="ECO:0007669"/>
    <property type="project" value="UniProtKB-KW"/>
</dbReference>
<feature type="compositionally biased region" description="Low complexity" evidence="1">
    <location>
        <begin position="37"/>
        <end position="48"/>
    </location>
</feature>
<organism evidence="4 5">
    <name type="scientific">Parafrankia soli</name>
    <dbReference type="NCBI Taxonomy" id="2599596"/>
    <lineage>
        <taxon>Bacteria</taxon>
        <taxon>Bacillati</taxon>
        <taxon>Actinomycetota</taxon>
        <taxon>Actinomycetes</taxon>
        <taxon>Frankiales</taxon>
        <taxon>Frankiaceae</taxon>
        <taxon>Parafrankia</taxon>
    </lineage>
</organism>
<dbReference type="Pfam" id="PF13413">
    <property type="entry name" value="HTH_25"/>
    <property type="match status" value="1"/>
</dbReference>
<feature type="compositionally biased region" description="Pro residues" evidence="1">
    <location>
        <begin position="208"/>
        <end position="234"/>
    </location>
</feature>
<name>A0A1S1PKK5_9ACTN</name>
<dbReference type="InterPro" id="IPR001387">
    <property type="entry name" value="Cro/C1-type_HTH"/>
</dbReference>
<dbReference type="InterPro" id="IPR010982">
    <property type="entry name" value="Lambda_DNA-bd_dom_sf"/>
</dbReference>
<evidence type="ECO:0000256" key="1">
    <source>
        <dbReference type="SAM" id="MobiDB-lite"/>
    </source>
</evidence>
<protein>
    <submittedName>
        <fullName evidence="4">Dihydrolipoyllysine acetyltransferase</fullName>
    </submittedName>
</protein>
<feature type="region of interest" description="Disordered" evidence="1">
    <location>
        <begin position="197"/>
        <end position="236"/>
    </location>
</feature>
<feature type="transmembrane region" description="Helical" evidence="2">
    <location>
        <begin position="172"/>
        <end position="193"/>
    </location>
</feature>
<dbReference type="InterPro" id="IPR025194">
    <property type="entry name" value="RodZ-like_C"/>
</dbReference>
<evidence type="ECO:0000256" key="2">
    <source>
        <dbReference type="SAM" id="Phobius"/>
    </source>
</evidence>
<feature type="compositionally biased region" description="Low complexity" evidence="1">
    <location>
        <begin position="7"/>
        <end position="27"/>
    </location>
</feature>
<reference evidence="5" key="1">
    <citation type="submission" date="2016-07" db="EMBL/GenBank/DDBJ databases">
        <title>Frankia sp. NRRL B-16219 Genome sequencing.</title>
        <authorList>
            <person name="Ghodhbane-Gtari F."/>
            <person name="Swanson E."/>
            <person name="Gueddou A."/>
            <person name="Louati M."/>
            <person name="Nouioui I."/>
            <person name="Hezbri K."/>
            <person name="Abebe-Akele F."/>
            <person name="Simpson S."/>
            <person name="Morris K."/>
            <person name="Thomas K."/>
            <person name="Gtari M."/>
            <person name="Tisa L.S."/>
        </authorList>
    </citation>
    <scope>NUCLEOTIDE SEQUENCE [LARGE SCALE GENOMIC DNA]</scope>
    <source>
        <strain evidence="5">NRRL B-16219</strain>
    </source>
</reference>
<dbReference type="Pfam" id="PF13464">
    <property type="entry name" value="RodZ_C"/>
    <property type="match status" value="1"/>
</dbReference>
<dbReference type="Proteomes" id="UP000179769">
    <property type="component" value="Unassembled WGS sequence"/>
</dbReference>
<dbReference type="GO" id="GO:0003677">
    <property type="term" value="F:DNA binding"/>
    <property type="evidence" value="ECO:0007669"/>
    <property type="project" value="InterPro"/>
</dbReference>
<dbReference type="RefSeq" id="WP_071066388.1">
    <property type="nucleotide sequence ID" value="NZ_MAXA01000254.1"/>
</dbReference>
<dbReference type="PANTHER" id="PTHR34475:SF1">
    <property type="entry name" value="CYTOSKELETON PROTEIN RODZ"/>
    <property type="match status" value="1"/>
</dbReference>